<organism evidence="1">
    <name type="scientific">marine sediment metagenome</name>
    <dbReference type="NCBI Taxonomy" id="412755"/>
    <lineage>
        <taxon>unclassified sequences</taxon>
        <taxon>metagenomes</taxon>
        <taxon>ecological metagenomes</taxon>
    </lineage>
</organism>
<dbReference type="AlphaFoldDB" id="X1AUL0"/>
<feature type="non-terminal residue" evidence="1">
    <location>
        <position position="1"/>
    </location>
</feature>
<name>X1AUL0_9ZZZZ</name>
<comment type="caution">
    <text evidence="1">The sequence shown here is derived from an EMBL/GenBank/DDBJ whole genome shotgun (WGS) entry which is preliminary data.</text>
</comment>
<proteinExistence type="predicted"/>
<dbReference type="SUPFAM" id="SSF55961">
    <property type="entry name" value="Bet v1-like"/>
    <property type="match status" value="1"/>
</dbReference>
<evidence type="ECO:0000313" key="1">
    <source>
        <dbReference type="EMBL" id="GAG63526.1"/>
    </source>
</evidence>
<evidence type="ECO:0008006" key="2">
    <source>
        <dbReference type="Google" id="ProtNLM"/>
    </source>
</evidence>
<dbReference type="Gene3D" id="3.30.530.20">
    <property type="match status" value="1"/>
</dbReference>
<dbReference type="EMBL" id="BART01009139">
    <property type="protein sequence ID" value="GAG63526.1"/>
    <property type="molecule type" value="Genomic_DNA"/>
</dbReference>
<gene>
    <name evidence="1" type="ORF">S01H4_20339</name>
</gene>
<reference evidence="1" key="1">
    <citation type="journal article" date="2014" name="Front. Microbiol.">
        <title>High frequency of phylogenetically diverse reductive dehalogenase-homologous genes in deep subseafloor sedimentary metagenomes.</title>
        <authorList>
            <person name="Kawai M."/>
            <person name="Futagami T."/>
            <person name="Toyoda A."/>
            <person name="Takaki Y."/>
            <person name="Nishi S."/>
            <person name="Hori S."/>
            <person name="Arai W."/>
            <person name="Tsubouchi T."/>
            <person name="Morono Y."/>
            <person name="Uchiyama I."/>
            <person name="Ito T."/>
            <person name="Fujiyama A."/>
            <person name="Inagaki F."/>
            <person name="Takami H."/>
        </authorList>
    </citation>
    <scope>NUCLEOTIDE SEQUENCE</scope>
    <source>
        <strain evidence="1">Expedition CK06-06</strain>
    </source>
</reference>
<sequence>TFSRGIETGAEITEYEKNRKFSWKSISGPVSGEGQNIFKTTGESQTEVTIIADLDIGGFFKLAEPIVARSARRQTEANLANLKDILEAETDSSE</sequence>
<dbReference type="InterPro" id="IPR023393">
    <property type="entry name" value="START-like_dom_sf"/>
</dbReference>
<protein>
    <recommendedName>
        <fullName evidence="2">Coenzyme Q-binding protein COQ10 START domain-containing protein</fullName>
    </recommendedName>
</protein>
<accession>X1AUL0</accession>